<evidence type="ECO:0000313" key="1">
    <source>
        <dbReference type="EMBL" id="KKN20046.1"/>
    </source>
</evidence>
<dbReference type="EMBL" id="LAZR01003277">
    <property type="protein sequence ID" value="KKN20046.1"/>
    <property type="molecule type" value="Genomic_DNA"/>
</dbReference>
<proteinExistence type="predicted"/>
<sequence length="37" mass="3846">MKLTKLYNVLLFVLVGIASFLPMASMVLGHRGGGGGP</sequence>
<organism evidence="1">
    <name type="scientific">marine sediment metagenome</name>
    <dbReference type="NCBI Taxonomy" id="412755"/>
    <lineage>
        <taxon>unclassified sequences</taxon>
        <taxon>metagenomes</taxon>
        <taxon>ecological metagenomes</taxon>
    </lineage>
</organism>
<dbReference type="AlphaFoldDB" id="A0A0F9R436"/>
<name>A0A0F9R436_9ZZZZ</name>
<reference evidence="1" key="1">
    <citation type="journal article" date="2015" name="Nature">
        <title>Complex archaea that bridge the gap between prokaryotes and eukaryotes.</title>
        <authorList>
            <person name="Spang A."/>
            <person name="Saw J.H."/>
            <person name="Jorgensen S.L."/>
            <person name="Zaremba-Niedzwiedzka K."/>
            <person name="Martijn J."/>
            <person name="Lind A.E."/>
            <person name="van Eijk R."/>
            <person name="Schleper C."/>
            <person name="Guy L."/>
            <person name="Ettema T.J."/>
        </authorList>
    </citation>
    <scope>NUCLEOTIDE SEQUENCE</scope>
</reference>
<gene>
    <name evidence="1" type="ORF">LCGC14_0939630</name>
</gene>
<comment type="caution">
    <text evidence="1">The sequence shown here is derived from an EMBL/GenBank/DDBJ whole genome shotgun (WGS) entry which is preliminary data.</text>
</comment>
<protein>
    <submittedName>
        <fullName evidence="1">Uncharacterized protein</fullName>
    </submittedName>
</protein>
<accession>A0A0F9R436</accession>